<dbReference type="PRINTS" id="PR00038">
    <property type="entry name" value="HTHLUXR"/>
</dbReference>
<dbReference type="GO" id="GO:0006355">
    <property type="term" value="P:regulation of DNA-templated transcription"/>
    <property type="evidence" value="ECO:0007669"/>
    <property type="project" value="InterPro"/>
</dbReference>
<keyword evidence="1" id="KW-0805">Transcription regulation</keyword>
<feature type="domain" description="HTH luxR-type" evidence="4">
    <location>
        <begin position="166"/>
        <end position="231"/>
    </location>
</feature>
<evidence type="ECO:0000259" key="4">
    <source>
        <dbReference type="PROSITE" id="PS50043"/>
    </source>
</evidence>
<accession>A0A7W9FJI4</accession>
<dbReference type="PANTHER" id="PTHR44688">
    <property type="entry name" value="DNA-BINDING TRANSCRIPTIONAL ACTIVATOR DEVR_DOSR"/>
    <property type="match status" value="1"/>
</dbReference>
<dbReference type="SUPFAM" id="SSF46894">
    <property type="entry name" value="C-terminal effector domain of the bipartite response regulators"/>
    <property type="match status" value="1"/>
</dbReference>
<evidence type="ECO:0000256" key="2">
    <source>
        <dbReference type="ARBA" id="ARBA00023125"/>
    </source>
</evidence>
<dbReference type="InterPro" id="IPR016032">
    <property type="entry name" value="Sig_transdc_resp-reg_C-effctor"/>
</dbReference>
<gene>
    <name evidence="5" type="ORF">GGQ63_000789</name>
</gene>
<name>A0A7W9FJI4_9HYPH</name>
<dbReference type="CDD" id="cd06170">
    <property type="entry name" value="LuxR_C_like"/>
    <property type="match status" value="1"/>
</dbReference>
<dbReference type="Gene3D" id="1.10.10.10">
    <property type="entry name" value="Winged helix-like DNA-binding domain superfamily/Winged helix DNA-binding domain"/>
    <property type="match status" value="1"/>
</dbReference>
<comment type="caution">
    <text evidence="5">The sequence shown here is derived from an EMBL/GenBank/DDBJ whole genome shotgun (WGS) entry which is preliminary data.</text>
</comment>
<dbReference type="EMBL" id="JACHOO010000002">
    <property type="protein sequence ID" value="MBB5751737.1"/>
    <property type="molecule type" value="Genomic_DNA"/>
</dbReference>
<evidence type="ECO:0000313" key="5">
    <source>
        <dbReference type="EMBL" id="MBB5751737.1"/>
    </source>
</evidence>
<dbReference type="InterPro" id="IPR000792">
    <property type="entry name" value="Tscrpt_reg_LuxR_C"/>
</dbReference>
<evidence type="ECO:0000313" key="6">
    <source>
        <dbReference type="Proteomes" id="UP000523821"/>
    </source>
</evidence>
<organism evidence="5 6">
    <name type="scientific">Prosthecomicrobium pneumaticum</name>
    <dbReference type="NCBI Taxonomy" id="81895"/>
    <lineage>
        <taxon>Bacteria</taxon>
        <taxon>Pseudomonadati</taxon>
        <taxon>Pseudomonadota</taxon>
        <taxon>Alphaproteobacteria</taxon>
        <taxon>Hyphomicrobiales</taxon>
        <taxon>Kaistiaceae</taxon>
        <taxon>Prosthecomicrobium</taxon>
    </lineage>
</organism>
<dbReference type="Proteomes" id="UP000523821">
    <property type="component" value="Unassembled WGS sequence"/>
</dbReference>
<dbReference type="PANTHER" id="PTHR44688:SF16">
    <property type="entry name" value="DNA-BINDING TRANSCRIPTIONAL ACTIVATOR DEVR_DOSR"/>
    <property type="match status" value="1"/>
</dbReference>
<dbReference type="PROSITE" id="PS50043">
    <property type="entry name" value="HTH_LUXR_2"/>
    <property type="match status" value="1"/>
</dbReference>
<dbReference type="SMART" id="SM00421">
    <property type="entry name" value="HTH_LUXR"/>
    <property type="match status" value="1"/>
</dbReference>
<dbReference type="GO" id="GO:0003677">
    <property type="term" value="F:DNA binding"/>
    <property type="evidence" value="ECO:0007669"/>
    <property type="project" value="UniProtKB-KW"/>
</dbReference>
<reference evidence="5 6" key="1">
    <citation type="submission" date="2020-08" db="EMBL/GenBank/DDBJ databases">
        <title>Genomic Encyclopedia of Type Strains, Phase IV (KMG-IV): sequencing the most valuable type-strain genomes for metagenomic binning, comparative biology and taxonomic classification.</title>
        <authorList>
            <person name="Goeker M."/>
        </authorList>
    </citation>
    <scope>NUCLEOTIDE SEQUENCE [LARGE SCALE GENOMIC DNA]</scope>
    <source>
        <strain evidence="5 6">DSM 16268</strain>
    </source>
</reference>
<evidence type="ECO:0000256" key="1">
    <source>
        <dbReference type="ARBA" id="ARBA00023015"/>
    </source>
</evidence>
<evidence type="ECO:0000256" key="3">
    <source>
        <dbReference type="ARBA" id="ARBA00023163"/>
    </source>
</evidence>
<dbReference type="RefSeq" id="WP_183852781.1">
    <property type="nucleotide sequence ID" value="NZ_JACHOO010000002.1"/>
</dbReference>
<sequence>MSKIISGYAERFAELEKAEGVFAFLDELLLQFGADRYVISGLPLPGRSIDPLVLVLRLEEVMGTGPRTGLLDPTDPLLQRARDGKVGFAWTDKDDAGGNRPSGTAALIRGETAHAVGVVPIWHFAPWQGALVVAGERMKIDDRHLAGMDWLLRQAFRRLFALGAVRRERPGELSAQERRVVSLAAIGKTAVEIAEVLAISQRTVHAHLQNASDKLRATNKTHTVVEALRYGQISL</sequence>
<dbReference type="PROSITE" id="PS00622">
    <property type="entry name" value="HTH_LUXR_1"/>
    <property type="match status" value="1"/>
</dbReference>
<dbReference type="Pfam" id="PF00196">
    <property type="entry name" value="GerE"/>
    <property type="match status" value="1"/>
</dbReference>
<keyword evidence="3" id="KW-0804">Transcription</keyword>
<dbReference type="InterPro" id="IPR036388">
    <property type="entry name" value="WH-like_DNA-bd_sf"/>
</dbReference>
<dbReference type="AlphaFoldDB" id="A0A7W9FJI4"/>
<protein>
    <submittedName>
        <fullName evidence="5">LuxR family quorum sensing-dependent transcriptional regulator</fullName>
    </submittedName>
</protein>
<keyword evidence="2" id="KW-0238">DNA-binding</keyword>
<keyword evidence="6" id="KW-1185">Reference proteome</keyword>
<proteinExistence type="predicted"/>